<evidence type="ECO:0000313" key="1">
    <source>
        <dbReference type="EMBL" id="GMM57996.1"/>
    </source>
</evidence>
<dbReference type="AlphaFoldDB" id="A0AAV5S3J6"/>
<name>A0AAV5S3J6_MAUHU</name>
<sequence>MDNHTAEQKFENWKLVHRIVAAKNQETEWLSSSDFPYDKNVLTEHIPKKHGRYVLSDDFDKLTRCCAPPRKSEQIQSFLDEQDKFSVRRNTRILSDTGVPLVDYVRSAKHAFEPGLTNFRVIDPAELLLPPSQRLVVETDALNFPSQDNSEIVHPPSFSFSSNTLCTFGEWVISASGHTISRRKAEDIVNNVQNDENDRRIDLITVTHDPKLDQPEGLHSDFCNCANIATEDDDADQDILNSINGLTINFLRICTIKSSEVLFACTDGGRVFIFDLVHWIGQDNAPNDSQLDTSSSPNENPDNTLENGCLLLLLNIEESAWSIDIIDQMEGIFMVAIGNNQPGIALFVVDIVERRAIASGFLPTFHNVPTLSFLGFDSSKYRTTLTYGTITGDVSVIELAYNSSEFHVLFIDSQLLGDEVWTITPLFIRDFMPVPTFELLNLIFQKNTKRSILYSTVMDTWIIDGGLPNPQCSSDLGPGAYTNTIPVPVTDLQRHWLRTSDALERSLRFTTFDEDGLISKAICRQGGYDTNFSINYDQENVDQRGSIQLPKEDDNIKPFYFAYKERSSSKGIFSSDEDFRYKSLWKAEFPLNSTQERPVSSGTPKISFDYQRNASTNTKITHLHDRSRHTTFRRSASVSSNTSINRIRENPLTITMNNNETVQKTQIFKAEDKRSIYPIIIPSPEDPDYASPGVDFGNFETSETDDRVAQYIQPNDYRTNPDSDHPSMTSVPQRDWTIHNHAVKVDKFIQSYLSGGTTSATLSDYLLVTTKQKIILIKTSPLIVTSFTYDDIFPVEKYEFCSSFGINGFNRLNFTCHIQELNCIAVASQLGTISLIRLTEYKGLLSFRQEYILGWHPQDPHDPAPGDGCFLCSVMGQPAPGYVNCIQDYVTFPLFNITGMDYSYVPLDRVRNSGGYAILFVKTIHHTRAFKIYPGDPSLRI</sequence>
<protein>
    <submittedName>
        <fullName evidence="1">Crt10 protein</fullName>
    </submittedName>
</protein>
<evidence type="ECO:0000313" key="2">
    <source>
        <dbReference type="Proteomes" id="UP001377567"/>
    </source>
</evidence>
<comment type="caution">
    <text evidence="1">The sequence shown here is derived from an EMBL/GenBank/DDBJ whole genome shotgun (WGS) entry which is preliminary data.</text>
</comment>
<organism evidence="1 2">
    <name type="scientific">Maudiozyma humilis</name>
    <name type="common">Sour dough yeast</name>
    <name type="synonym">Kazachstania humilis</name>
    <dbReference type="NCBI Taxonomy" id="51915"/>
    <lineage>
        <taxon>Eukaryota</taxon>
        <taxon>Fungi</taxon>
        <taxon>Dikarya</taxon>
        <taxon>Ascomycota</taxon>
        <taxon>Saccharomycotina</taxon>
        <taxon>Saccharomycetes</taxon>
        <taxon>Saccharomycetales</taxon>
        <taxon>Saccharomycetaceae</taxon>
        <taxon>Maudiozyma</taxon>
    </lineage>
</organism>
<dbReference type="Proteomes" id="UP001377567">
    <property type="component" value="Unassembled WGS sequence"/>
</dbReference>
<gene>
    <name evidence="1" type="ORF">DAKH74_046120</name>
</gene>
<reference evidence="1 2" key="1">
    <citation type="journal article" date="2023" name="Elife">
        <title>Identification of key yeast species and microbe-microbe interactions impacting larval growth of Drosophila in the wild.</title>
        <authorList>
            <person name="Mure A."/>
            <person name="Sugiura Y."/>
            <person name="Maeda R."/>
            <person name="Honda K."/>
            <person name="Sakurai N."/>
            <person name="Takahashi Y."/>
            <person name="Watada M."/>
            <person name="Katoh T."/>
            <person name="Gotoh A."/>
            <person name="Gotoh Y."/>
            <person name="Taniguchi I."/>
            <person name="Nakamura K."/>
            <person name="Hayashi T."/>
            <person name="Katayama T."/>
            <person name="Uemura T."/>
            <person name="Hattori Y."/>
        </authorList>
    </citation>
    <scope>NUCLEOTIDE SEQUENCE [LARGE SCALE GENOMIC DNA]</scope>
    <source>
        <strain evidence="1 2">KH-74</strain>
    </source>
</reference>
<dbReference type="EMBL" id="BTGD01000018">
    <property type="protein sequence ID" value="GMM57996.1"/>
    <property type="molecule type" value="Genomic_DNA"/>
</dbReference>
<accession>A0AAV5S3J6</accession>
<dbReference type="Pfam" id="PF08728">
    <property type="entry name" value="CRT10"/>
    <property type="match status" value="2"/>
</dbReference>
<dbReference type="InterPro" id="IPR014839">
    <property type="entry name" value="Crt10"/>
</dbReference>
<keyword evidence="2" id="KW-1185">Reference proteome</keyword>
<proteinExistence type="predicted"/>